<dbReference type="EMBL" id="JAVRHX010000001">
    <property type="protein sequence ID" value="MDT0594133.1"/>
    <property type="molecule type" value="Genomic_DNA"/>
</dbReference>
<name>A0ABU2ZND0_9ALTE</name>
<dbReference type="RefSeq" id="WP_311367617.1">
    <property type="nucleotide sequence ID" value="NZ_JAVRHX010000001.1"/>
</dbReference>
<dbReference type="PANTHER" id="PTHR37946">
    <property type="entry name" value="SLL1969 PROTEIN"/>
    <property type="match status" value="1"/>
</dbReference>
<evidence type="ECO:0000313" key="2">
    <source>
        <dbReference type="Proteomes" id="UP001253545"/>
    </source>
</evidence>
<dbReference type="PANTHER" id="PTHR37946:SF1">
    <property type="entry name" value="SLL1969 PROTEIN"/>
    <property type="match status" value="1"/>
</dbReference>
<dbReference type="Proteomes" id="UP001253545">
    <property type="component" value="Unassembled WGS sequence"/>
</dbReference>
<keyword evidence="2" id="KW-1185">Reference proteome</keyword>
<evidence type="ECO:0000313" key="1">
    <source>
        <dbReference type="EMBL" id="MDT0594133.1"/>
    </source>
</evidence>
<protein>
    <submittedName>
        <fullName evidence="1">Alpha/beta hydrolase</fullName>
    </submittedName>
</protein>
<gene>
    <name evidence="1" type="ORF">RM552_04680</name>
</gene>
<reference evidence="1 2" key="1">
    <citation type="submission" date="2023-09" db="EMBL/GenBank/DDBJ databases">
        <authorList>
            <person name="Rey-Velasco X."/>
        </authorList>
    </citation>
    <scope>NUCLEOTIDE SEQUENCE [LARGE SCALE GENOMIC DNA]</scope>
    <source>
        <strain evidence="1 2">P117</strain>
    </source>
</reference>
<proteinExistence type="predicted"/>
<dbReference type="SUPFAM" id="SSF53474">
    <property type="entry name" value="alpha/beta-Hydrolases"/>
    <property type="match status" value="1"/>
</dbReference>
<dbReference type="GO" id="GO:0016787">
    <property type="term" value="F:hydrolase activity"/>
    <property type="evidence" value="ECO:0007669"/>
    <property type="project" value="UniProtKB-KW"/>
</dbReference>
<dbReference type="InterPro" id="IPR029058">
    <property type="entry name" value="AB_hydrolase_fold"/>
</dbReference>
<accession>A0ABU2ZND0</accession>
<dbReference type="Pfam" id="PF02089">
    <property type="entry name" value="Palm_thioest"/>
    <property type="match status" value="1"/>
</dbReference>
<sequence>MTIQHSPPPQCKKPSLLSILLEVRAPFEFAAIGLHAHTLSKAPKGDGRPILLVPGYQASDTSMKPLGTYLHYLGYQVYYSQLGRNKGQVNSDMLRVGRRCEEIAEELNGQSVTLIGWSLGGVLTREAARLYPKSVREIITLGTPIKGGPKFTSIGKQYIALNKIDIDSFEIDVHQRNCIGFDQAVTSIYSKTDGVVGWQASIDTYNPQANNIEVVSSHLGLGVNPQVWKLIAETLHNSRVN</sequence>
<keyword evidence="1" id="KW-0378">Hydrolase</keyword>
<dbReference type="Gene3D" id="3.40.50.1820">
    <property type="entry name" value="alpha/beta hydrolase"/>
    <property type="match status" value="1"/>
</dbReference>
<organism evidence="1 2">
    <name type="scientific">Glaciecola petra</name>
    <dbReference type="NCBI Taxonomy" id="3075602"/>
    <lineage>
        <taxon>Bacteria</taxon>
        <taxon>Pseudomonadati</taxon>
        <taxon>Pseudomonadota</taxon>
        <taxon>Gammaproteobacteria</taxon>
        <taxon>Alteromonadales</taxon>
        <taxon>Alteromonadaceae</taxon>
        <taxon>Glaciecola</taxon>
    </lineage>
</organism>
<comment type="caution">
    <text evidence="1">The sequence shown here is derived from an EMBL/GenBank/DDBJ whole genome shotgun (WGS) entry which is preliminary data.</text>
</comment>